<dbReference type="CDD" id="cd01948">
    <property type="entry name" value="EAL"/>
    <property type="match status" value="1"/>
</dbReference>
<evidence type="ECO:0000313" key="3">
    <source>
        <dbReference type="EMBL" id="MUI15865.1"/>
    </source>
</evidence>
<protein>
    <submittedName>
        <fullName evidence="3">EAL domain-containing protein</fullName>
    </submittedName>
</protein>
<dbReference type="SUPFAM" id="SSF55073">
    <property type="entry name" value="Nucleotide cyclase"/>
    <property type="match status" value="1"/>
</dbReference>
<dbReference type="PANTHER" id="PTHR33121:SF19">
    <property type="entry name" value="CYCLIC DI-GMP PHOSPHODIESTERASE PA2567"/>
    <property type="match status" value="1"/>
</dbReference>
<dbReference type="EMBL" id="WNWM01000002">
    <property type="protein sequence ID" value="MUI15865.1"/>
    <property type="molecule type" value="Genomic_DNA"/>
</dbReference>
<reference evidence="3 4" key="1">
    <citation type="submission" date="2019-11" db="EMBL/GenBank/DDBJ databases">
        <title>Draft Genome Sequences of Six Type Strains of the Genus Massilia.</title>
        <authorList>
            <person name="Miess H."/>
            <person name="Frediansyah A."/>
            <person name="Goeker M."/>
            <person name="Gross H."/>
        </authorList>
    </citation>
    <scope>NUCLEOTIDE SEQUENCE [LARGE SCALE GENOMIC DNA]</scope>
    <source>
        <strain evidence="3 4">DSM 17513</strain>
    </source>
</reference>
<evidence type="ECO:0000259" key="1">
    <source>
        <dbReference type="PROSITE" id="PS50883"/>
    </source>
</evidence>
<organism evidence="3 4">
    <name type="scientific">Pseudoduganella dura</name>
    <dbReference type="NCBI Taxonomy" id="321982"/>
    <lineage>
        <taxon>Bacteria</taxon>
        <taxon>Pseudomonadati</taxon>
        <taxon>Pseudomonadota</taxon>
        <taxon>Betaproteobacteria</taxon>
        <taxon>Burkholderiales</taxon>
        <taxon>Oxalobacteraceae</taxon>
        <taxon>Telluria group</taxon>
        <taxon>Pseudoduganella</taxon>
    </lineage>
</organism>
<evidence type="ECO:0000259" key="2">
    <source>
        <dbReference type="PROSITE" id="PS50887"/>
    </source>
</evidence>
<dbReference type="Proteomes" id="UP000431684">
    <property type="component" value="Unassembled WGS sequence"/>
</dbReference>
<name>A0A6I3XVV0_9BURK</name>
<dbReference type="SMART" id="SM00267">
    <property type="entry name" value="GGDEF"/>
    <property type="match status" value="1"/>
</dbReference>
<dbReference type="InterPro" id="IPR029016">
    <property type="entry name" value="GAF-like_dom_sf"/>
</dbReference>
<gene>
    <name evidence="3" type="ORF">GJV26_25895</name>
</gene>
<dbReference type="InterPro" id="IPR050706">
    <property type="entry name" value="Cyclic-di-GMP_PDE-like"/>
</dbReference>
<dbReference type="Pfam" id="PF01590">
    <property type="entry name" value="GAF"/>
    <property type="match status" value="1"/>
</dbReference>
<dbReference type="OrthoDB" id="9813903at2"/>
<dbReference type="PANTHER" id="PTHR33121">
    <property type="entry name" value="CYCLIC DI-GMP PHOSPHODIESTERASE PDEF"/>
    <property type="match status" value="1"/>
</dbReference>
<dbReference type="GO" id="GO:0071111">
    <property type="term" value="F:cyclic-guanylate-specific phosphodiesterase activity"/>
    <property type="evidence" value="ECO:0007669"/>
    <property type="project" value="InterPro"/>
</dbReference>
<dbReference type="InterPro" id="IPR029787">
    <property type="entry name" value="Nucleotide_cyclase"/>
</dbReference>
<feature type="domain" description="EAL" evidence="1">
    <location>
        <begin position="377"/>
        <end position="624"/>
    </location>
</feature>
<comment type="caution">
    <text evidence="3">The sequence shown here is derived from an EMBL/GenBank/DDBJ whole genome shotgun (WGS) entry which is preliminary data.</text>
</comment>
<dbReference type="SUPFAM" id="SSF141868">
    <property type="entry name" value="EAL domain-like"/>
    <property type="match status" value="1"/>
</dbReference>
<dbReference type="PROSITE" id="PS50883">
    <property type="entry name" value="EAL"/>
    <property type="match status" value="1"/>
</dbReference>
<dbReference type="Pfam" id="PF00563">
    <property type="entry name" value="EAL"/>
    <property type="match status" value="1"/>
</dbReference>
<dbReference type="Gene3D" id="3.30.450.40">
    <property type="match status" value="1"/>
</dbReference>
<sequence>MPWLPLLPMIGVNMNHMSPPLPPDESVRLHALHATQLLDTPPEEVFDRITRIVCTVLAVPISLISLIDKDRQWFKSSCGLRAAETGRDISFCGHAILADAPFIVEDAIEDCRFSENPLVLGEPGIRFYAGIPIHAGNCRIGTLCVIDTVPRKLEMQEVVLLRTLARAVEDLLYLRQASFDSIGQINSWSDNVAVEDLVDIQALKNLLLRDHLTGLPMRHAVDKAIEDWAARRGDGKEGGLLAVIDIDNLSAVNERLGHGIGDHLIAAIAGRLKEFCGSAQLPARIGGGMFALLLRGLPDFPAAVTRLKEIHEALNTPIVTGNFIIHSSLTTGYVPLHGHDAAARSLLDAAHDAVRQAKALGHGLICAYNRALGNLNHRSLEHDLRSALANNELFLVYQQKMNIETGGATGVEALLRWAHPQLGLISPAEFIPIAEESALIVQIGRWTLDKACRQARDWVDAGRTRFTVAVNLSPRQFLHGDIVDSVRMALARSGLPAHLLELELTESVAIDDVDRTIAIMHELKSMQVALSIDDFGTGFSSLSYLIRLPVDKLKIDRSFIAGIGDSSRSRAIVKGIIDISAGLGICVIAEGVETSVQADILFDLGCTEMQGYFFGRPVAPEKIG</sequence>
<dbReference type="Gene3D" id="3.30.70.270">
    <property type="match status" value="1"/>
</dbReference>
<dbReference type="InterPro" id="IPR003018">
    <property type="entry name" value="GAF"/>
</dbReference>
<dbReference type="SMART" id="SM00065">
    <property type="entry name" value="GAF"/>
    <property type="match status" value="1"/>
</dbReference>
<dbReference type="InterPro" id="IPR035919">
    <property type="entry name" value="EAL_sf"/>
</dbReference>
<dbReference type="InterPro" id="IPR043128">
    <property type="entry name" value="Rev_trsase/Diguanyl_cyclase"/>
</dbReference>
<dbReference type="InterPro" id="IPR001633">
    <property type="entry name" value="EAL_dom"/>
</dbReference>
<dbReference type="NCBIfam" id="TIGR00254">
    <property type="entry name" value="GGDEF"/>
    <property type="match status" value="1"/>
</dbReference>
<accession>A0A6I3XVV0</accession>
<dbReference type="SMART" id="SM00052">
    <property type="entry name" value="EAL"/>
    <property type="match status" value="1"/>
</dbReference>
<keyword evidence="4" id="KW-1185">Reference proteome</keyword>
<dbReference type="SUPFAM" id="SSF55781">
    <property type="entry name" value="GAF domain-like"/>
    <property type="match status" value="1"/>
</dbReference>
<dbReference type="InterPro" id="IPR000160">
    <property type="entry name" value="GGDEF_dom"/>
</dbReference>
<dbReference type="Gene3D" id="3.20.20.450">
    <property type="entry name" value="EAL domain"/>
    <property type="match status" value="1"/>
</dbReference>
<evidence type="ECO:0000313" key="4">
    <source>
        <dbReference type="Proteomes" id="UP000431684"/>
    </source>
</evidence>
<dbReference type="AlphaFoldDB" id="A0A6I3XVV0"/>
<dbReference type="CDD" id="cd01949">
    <property type="entry name" value="GGDEF"/>
    <property type="match status" value="1"/>
</dbReference>
<dbReference type="Pfam" id="PF00990">
    <property type="entry name" value="GGDEF"/>
    <property type="match status" value="1"/>
</dbReference>
<proteinExistence type="predicted"/>
<feature type="domain" description="GGDEF" evidence="2">
    <location>
        <begin position="237"/>
        <end position="370"/>
    </location>
</feature>
<dbReference type="PROSITE" id="PS50887">
    <property type="entry name" value="GGDEF"/>
    <property type="match status" value="1"/>
</dbReference>